<evidence type="ECO:0000313" key="1">
    <source>
        <dbReference type="EMBL" id="NOJ83414.1"/>
    </source>
</evidence>
<sequence>MKSKRSFRLGFFLAATLGSTGCSDSLGEEQTPIELNPSSLTEAQLSLQRIDKLYESNPVAALEAKQQLRPRLDEINHLIARVEMAPEHHVEFYDSGGGGLLIMERGPAENGHILRDEDVAGHSAVELYRRLTGGSTPPEALVRAESLSEAHDGSHIMPARDEMVANPESSEGFAPDVTQSWTGADGQQWRDAACFKAGEFFGCFPNSTGHGWAHASAKTSFFRLGPYRGSVRLQASYNGGAWGSWVFFAGESVQYWQRSASYWACPWYEACGVQEYYIRQHRWDVLDADGDGYHFSHAFRSNCSWISCDNAP</sequence>
<dbReference type="EMBL" id="JABFNT010000193">
    <property type="protein sequence ID" value="NOJ83414.1"/>
    <property type="molecule type" value="Genomic_DNA"/>
</dbReference>
<dbReference type="Proteomes" id="UP000533080">
    <property type="component" value="Unassembled WGS sequence"/>
</dbReference>
<accession>A0A7Y4MV84</accession>
<comment type="caution">
    <text evidence="1">The sequence shown here is derived from an EMBL/GenBank/DDBJ whole genome shotgun (WGS) entry which is preliminary data.</text>
</comment>
<evidence type="ECO:0000313" key="2">
    <source>
        <dbReference type="Proteomes" id="UP000533080"/>
    </source>
</evidence>
<gene>
    <name evidence="1" type="ORF">HNV28_34750</name>
</gene>
<organism evidence="1 2">
    <name type="scientific">Myxococcus xanthus</name>
    <dbReference type="NCBI Taxonomy" id="34"/>
    <lineage>
        <taxon>Bacteria</taxon>
        <taxon>Pseudomonadati</taxon>
        <taxon>Myxococcota</taxon>
        <taxon>Myxococcia</taxon>
        <taxon>Myxococcales</taxon>
        <taxon>Cystobacterineae</taxon>
        <taxon>Myxococcaceae</taxon>
        <taxon>Myxococcus</taxon>
    </lineage>
</organism>
<proteinExistence type="predicted"/>
<dbReference type="PROSITE" id="PS51257">
    <property type="entry name" value="PROKAR_LIPOPROTEIN"/>
    <property type="match status" value="1"/>
</dbReference>
<dbReference type="AlphaFoldDB" id="A0A7Y4MV84"/>
<dbReference type="RefSeq" id="WP_171445179.1">
    <property type="nucleotide sequence ID" value="NZ_JABFNS010000063.1"/>
</dbReference>
<protein>
    <recommendedName>
        <fullName evidence="3">Lipoprotein</fullName>
    </recommendedName>
</protein>
<name>A0A7Y4MV84_MYXXA</name>
<evidence type="ECO:0008006" key="3">
    <source>
        <dbReference type="Google" id="ProtNLM"/>
    </source>
</evidence>
<reference evidence="1 2" key="1">
    <citation type="submission" date="2020-05" db="EMBL/GenBank/DDBJ databases">
        <authorList>
            <person name="Whitworth D."/>
        </authorList>
    </citation>
    <scope>NUCLEOTIDE SEQUENCE [LARGE SCALE GENOMIC DNA]</scope>
    <source>
        <strain evidence="1 2">AM005</strain>
    </source>
</reference>